<dbReference type="GO" id="GO:0005762">
    <property type="term" value="C:mitochondrial large ribosomal subunit"/>
    <property type="evidence" value="ECO:0007669"/>
    <property type="project" value="TreeGrafter"/>
</dbReference>
<keyword evidence="4" id="KW-0689">Ribosomal protein</keyword>
<dbReference type="PANTHER" id="PTHR13450:SF4">
    <property type="entry name" value="LARGE RIBOSOMAL SUBUNIT PROTEIN ML42"/>
    <property type="match status" value="1"/>
</dbReference>
<evidence type="ECO:0000256" key="4">
    <source>
        <dbReference type="ARBA" id="ARBA00022980"/>
    </source>
</evidence>
<reference evidence="9" key="1">
    <citation type="submission" date="2022-08" db="UniProtKB">
        <authorList>
            <consortium name="EnsemblMetazoa"/>
        </authorList>
    </citation>
    <scope>IDENTIFICATION</scope>
    <source>
        <strain evidence="9">Israel</strain>
    </source>
</reference>
<feature type="region of interest" description="Disordered" evidence="8">
    <location>
        <begin position="108"/>
        <end position="127"/>
    </location>
</feature>
<name>A0A1B0D1D3_PHLPP</name>
<evidence type="ECO:0000256" key="6">
    <source>
        <dbReference type="ARBA" id="ARBA00023274"/>
    </source>
</evidence>
<dbReference type="EMBL" id="AJVK01002574">
    <property type="status" value="NOT_ANNOTATED_CDS"/>
    <property type="molecule type" value="Genomic_DNA"/>
</dbReference>
<keyword evidence="3" id="KW-0809">Transit peptide</keyword>
<evidence type="ECO:0000256" key="1">
    <source>
        <dbReference type="ARBA" id="ARBA00004173"/>
    </source>
</evidence>
<proteinExistence type="inferred from homology"/>
<protein>
    <recommendedName>
        <fullName evidence="7">Large ribosomal subunit protein mL42</fullName>
    </recommendedName>
</protein>
<dbReference type="AlphaFoldDB" id="A0A1B0D1D3"/>
<keyword evidence="6" id="KW-0687">Ribonucleoprotein</keyword>
<organism evidence="9 10">
    <name type="scientific">Phlebotomus papatasi</name>
    <name type="common">Sandfly</name>
    <dbReference type="NCBI Taxonomy" id="29031"/>
    <lineage>
        <taxon>Eukaryota</taxon>
        <taxon>Metazoa</taxon>
        <taxon>Ecdysozoa</taxon>
        <taxon>Arthropoda</taxon>
        <taxon>Hexapoda</taxon>
        <taxon>Insecta</taxon>
        <taxon>Pterygota</taxon>
        <taxon>Neoptera</taxon>
        <taxon>Endopterygota</taxon>
        <taxon>Diptera</taxon>
        <taxon>Nematocera</taxon>
        <taxon>Psychodoidea</taxon>
        <taxon>Psychodidae</taxon>
        <taxon>Phlebotomus</taxon>
        <taxon>Phlebotomus</taxon>
    </lineage>
</organism>
<sequence length="127" mass="14618">MSRLSSVKIPISRVILRNLSTKHPTGAQNLVNSVAITDDGSTFVAWHPKPEFPYEFSKPIPPAIERDNSSLLRDNAVNTAMQAFKTKHPEVAREELMRLTYTTKHRWFPRSRDKKAKKDTPMDRPYL</sequence>
<dbReference type="EnsemblMetazoa" id="PPAI001156-RA">
    <property type="protein sequence ID" value="PPAI001156-PA"/>
    <property type="gene ID" value="PPAI001156"/>
</dbReference>
<comment type="subcellular location">
    <subcellularLocation>
        <location evidence="1">Mitochondrion</location>
    </subcellularLocation>
</comment>
<dbReference type="Proteomes" id="UP000092462">
    <property type="component" value="Unassembled WGS sequence"/>
</dbReference>
<evidence type="ECO:0000256" key="3">
    <source>
        <dbReference type="ARBA" id="ARBA00022946"/>
    </source>
</evidence>
<evidence type="ECO:0000256" key="2">
    <source>
        <dbReference type="ARBA" id="ARBA00005556"/>
    </source>
</evidence>
<dbReference type="VEuPathDB" id="VectorBase:PPAI001156"/>
<dbReference type="Pfam" id="PF10210">
    <property type="entry name" value="MRP-S32"/>
    <property type="match status" value="1"/>
</dbReference>
<evidence type="ECO:0000256" key="8">
    <source>
        <dbReference type="SAM" id="MobiDB-lite"/>
    </source>
</evidence>
<dbReference type="InterPro" id="IPR019346">
    <property type="entry name" value="Ribosomal_mL42"/>
</dbReference>
<accession>A0A1B0D1D3</accession>
<feature type="compositionally biased region" description="Basic and acidic residues" evidence="8">
    <location>
        <begin position="116"/>
        <end position="127"/>
    </location>
</feature>
<evidence type="ECO:0000313" key="9">
    <source>
        <dbReference type="EnsemblMetazoa" id="PPAI001156-PA"/>
    </source>
</evidence>
<keyword evidence="10" id="KW-1185">Reference proteome</keyword>
<keyword evidence="5" id="KW-0496">Mitochondrion</keyword>
<evidence type="ECO:0000256" key="5">
    <source>
        <dbReference type="ARBA" id="ARBA00023128"/>
    </source>
</evidence>
<evidence type="ECO:0000256" key="7">
    <source>
        <dbReference type="ARBA" id="ARBA00035189"/>
    </source>
</evidence>
<comment type="similarity">
    <text evidence="2">Belongs to the mitochondrion-specific ribosomal protein mL42 family.</text>
</comment>
<dbReference type="VEuPathDB" id="VectorBase:PPAPM1_002175"/>
<evidence type="ECO:0000313" key="10">
    <source>
        <dbReference type="Proteomes" id="UP000092462"/>
    </source>
</evidence>
<dbReference type="PANTHER" id="PTHR13450">
    <property type="entry name" value="MITOCHONDRIAL 39S RIBOSOMAL PROTEIN L42"/>
    <property type="match status" value="1"/>
</dbReference>